<dbReference type="EMBL" id="SWLB01000005">
    <property type="protein sequence ID" value="KAF3338653.1"/>
    <property type="molecule type" value="Genomic_DNA"/>
</dbReference>
<comment type="caution">
    <text evidence="2">The sequence shown here is derived from an EMBL/GenBank/DDBJ whole genome shotgun (WGS) entry which is preliminary data.</text>
</comment>
<evidence type="ECO:0000313" key="3">
    <source>
        <dbReference type="Proteomes" id="UP000623129"/>
    </source>
</evidence>
<feature type="compositionally biased region" description="Low complexity" evidence="1">
    <location>
        <begin position="73"/>
        <end position="84"/>
    </location>
</feature>
<feature type="region of interest" description="Disordered" evidence="1">
    <location>
        <begin position="28"/>
        <end position="117"/>
    </location>
</feature>
<evidence type="ECO:0000256" key="1">
    <source>
        <dbReference type="SAM" id="MobiDB-lite"/>
    </source>
</evidence>
<protein>
    <submittedName>
        <fullName evidence="2">Uncharacterized protein</fullName>
    </submittedName>
</protein>
<gene>
    <name evidence="2" type="ORF">FCM35_KLT17490</name>
</gene>
<feature type="compositionally biased region" description="Acidic residues" evidence="1">
    <location>
        <begin position="33"/>
        <end position="42"/>
    </location>
</feature>
<feature type="compositionally biased region" description="Basic and acidic residues" evidence="1">
    <location>
        <begin position="103"/>
        <end position="117"/>
    </location>
</feature>
<accession>A0A833VWQ8</accession>
<proteinExistence type="predicted"/>
<sequence>MGDYVNFKDGDTYAATVIIILEGWFHAPANLDPEPEEDETPVDELLQYRHQQDARIRDRSSTPRRFHSHPRTGSANSGSSSNSSWRGRVHQQRTPTGDASSGEIHRGNKRTEHCTQR</sequence>
<dbReference type="Proteomes" id="UP000623129">
    <property type="component" value="Unassembled WGS sequence"/>
</dbReference>
<organism evidence="2 3">
    <name type="scientific">Carex littledalei</name>
    <dbReference type="NCBI Taxonomy" id="544730"/>
    <lineage>
        <taxon>Eukaryota</taxon>
        <taxon>Viridiplantae</taxon>
        <taxon>Streptophyta</taxon>
        <taxon>Embryophyta</taxon>
        <taxon>Tracheophyta</taxon>
        <taxon>Spermatophyta</taxon>
        <taxon>Magnoliopsida</taxon>
        <taxon>Liliopsida</taxon>
        <taxon>Poales</taxon>
        <taxon>Cyperaceae</taxon>
        <taxon>Cyperoideae</taxon>
        <taxon>Cariceae</taxon>
        <taxon>Carex</taxon>
        <taxon>Carex subgen. Euthyceras</taxon>
    </lineage>
</organism>
<name>A0A833VWQ8_9POAL</name>
<evidence type="ECO:0000313" key="2">
    <source>
        <dbReference type="EMBL" id="KAF3338653.1"/>
    </source>
</evidence>
<keyword evidence="3" id="KW-1185">Reference proteome</keyword>
<feature type="compositionally biased region" description="Basic and acidic residues" evidence="1">
    <location>
        <begin position="46"/>
        <end position="61"/>
    </location>
</feature>
<reference evidence="2" key="1">
    <citation type="submission" date="2020-01" db="EMBL/GenBank/DDBJ databases">
        <title>Genome sequence of Kobresia littledalei, the first chromosome-level genome in the family Cyperaceae.</title>
        <authorList>
            <person name="Qu G."/>
        </authorList>
    </citation>
    <scope>NUCLEOTIDE SEQUENCE</scope>
    <source>
        <strain evidence="2">C.B.Clarke</strain>
        <tissue evidence="2">Leaf</tissue>
    </source>
</reference>
<dbReference type="AlphaFoldDB" id="A0A833VWQ8"/>